<protein>
    <submittedName>
        <fullName evidence="1">AAA family ATPase</fullName>
    </submittedName>
</protein>
<dbReference type="InterPro" id="IPR027417">
    <property type="entry name" value="P-loop_NTPase"/>
</dbReference>
<name>A0ABZ0HM01_9HYPH</name>
<dbReference type="RefSeq" id="WP_407337749.1">
    <property type="nucleotide sequence ID" value="NZ_CP136862.1"/>
</dbReference>
<dbReference type="Proteomes" id="UP001626536">
    <property type="component" value="Chromosome"/>
</dbReference>
<dbReference type="EMBL" id="CP136862">
    <property type="protein sequence ID" value="WOJ88314.1"/>
    <property type="molecule type" value="Genomic_DNA"/>
</dbReference>
<dbReference type="Pfam" id="PF13481">
    <property type="entry name" value="AAA_25"/>
    <property type="match status" value="1"/>
</dbReference>
<keyword evidence="2" id="KW-1185">Reference proteome</keyword>
<dbReference type="SUPFAM" id="SSF52540">
    <property type="entry name" value="P-loop containing nucleoside triphosphate hydrolases"/>
    <property type="match status" value="1"/>
</dbReference>
<gene>
    <name evidence="1" type="ORF">RZS28_10720</name>
</gene>
<accession>A0ABZ0HM01</accession>
<dbReference type="Gene3D" id="3.40.50.300">
    <property type="entry name" value="P-loop containing nucleotide triphosphate hydrolases"/>
    <property type="match status" value="1"/>
</dbReference>
<evidence type="ECO:0000313" key="1">
    <source>
        <dbReference type="EMBL" id="WOJ88314.1"/>
    </source>
</evidence>
<sequence length="394" mass="41950">MSEGLTADYVAPPLSPNDYGYVSISKTLPNVKPHQFIFDGQNHSAPAPTIVKGLVPTEGICFIAGQSGAGRTFIAIHLSVCAASGRSFFGRKIKERCGSVILAAEGEGGIQARIDAAKEALGIAGALPIAWRAVNDNLPEARRLRQVIEDLKDLSQKFRNQDGVRLGVIFVDAIGAAFGLEDENNAAQVNAAMRALRQIGNAVGAVIIPVHHYGKGKAAAAGMRGSSAFRGAADAILSVLVDRNEESGKSTNRSLALAKAREGEEGPISSFELRFVRLGFDEDGEPFGSCVIDPSDAPAAAKKDVGSELTRTATRALKALQEAIVERGKILPASDPILASVKTVTIDEWREYAFRRGITTSDQTRAKNIAFQRALKVLLDTGSIAKSEPYVWLI</sequence>
<organism evidence="1 2">
    <name type="scientific">Methylocapsa polymorpha</name>
    <dbReference type="NCBI Taxonomy" id="3080828"/>
    <lineage>
        <taxon>Bacteria</taxon>
        <taxon>Pseudomonadati</taxon>
        <taxon>Pseudomonadota</taxon>
        <taxon>Alphaproteobacteria</taxon>
        <taxon>Hyphomicrobiales</taxon>
        <taxon>Beijerinckiaceae</taxon>
        <taxon>Methylocapsa</taxon>
    </lineage>
</organism>
<reference evidence="1 2" key="1">
    <citation type="submission" date="2023-10" db="EMBL/GenBank/DDBJ databases">
        <title>Novel methanotroph of the genus Methylocapsa from a subarctic wetland.</title>
        <authorList>
            <person name="Belova S.E."/>
            <person name="Oshkin I.Y."/>
            <person name="Miroshnikov K."/>
            <person name="Dedysh S.N."/>
        </authorList>
    </citation>
    <scope>NUCLEOTIDE SEQUENCE [LARGE SCALE GENOMIC DNA]</scope>
    <source>
        <strain evidence="1 2">RX1</strain>
    </source>
</reference>
<evidence type="ECO:0000313" key="2">
    <source>
        <dbReference type="Proteomes" id="UP001626536"/>
    </source>
</evidence>
<proteinExistence type="predicted"/>